<proteinExistence type="predicted"/>
<evidence type="ECO:0000313" key="2">
    <source>
        <dbReference type="Proteomes" id="UP001367508"/>
    </source>
</evidence>
<dbReference type="Proteomes" id="UP001367508">
    <property type="component" value="Unassembled WGS sequence"/>
</dbReference>
<organism evidence="1 2">
    <name type="scientific">Canavalia gladiata</name>
    <name type="common">Sword bean</name>
    <name type="synonym">Dolichos gladiatus</name>
    <dbReference type="NCBI Taxonomy" id="3824"/>
    <lineage>
        <taxon>Eukaryota</taxon>
        <taxon>Viridiplantae</taxon>
        <taxon>Streptophyta</taxon>
        <taxon>Embryophyta</taxon>
        <taxon>Tracheophyta</taxon>
        <taxon>Spermatophyta</taxon>
        <taxon>Magnoliopsida</taxon>
        <taxon>eudicotyledons</taxon>
        <taxon>Gunneridae</taxon>
        <taxon>Pentapetalae</taxon>
        <taxon>rosids</taxon>
        <taxon>fabids</taxon>
        <taxon>Fabales</taxon>
        <taxon>Fabaceae</taxon>
        <taxon>Papilionoideae</taxon>
        <taxon>50 kb inversion clade</taxon>
        <taxon>NPAAA clade</taxon>
        <taxon>indigoferoid/millettioid clade</taxon>
        <taxon>Phaseoleae</taxon>
        <taxon>Canavalia</taxon>
    </lineage>
</organism>
<sequence length="161" mass="17748">MHAHHACDIQDTPLSDVEMGFYASRGASCYRGVHEVCPSTASPPYEAEILCGLGASEKESFYIHNSRWVGSSALAVRVYGVSSLTFTSRLLFMLLEQHPQRVIAWVWLTKVSRDVTSFTISPLSFATGLPTNKHASGLRLGIIGLPRPPFLSYHHSKTSLE</sequence>
<gene>
    <name evidence="1" type="ORF">VNO77_27236</name>
</gene>
<keyword evidence="2" id="KW-1185">Reference proteome</keyword>
<name>A0AAN9KTN2_CANGL</name>
<evidence type="ECO:0000313" key="1">
    <source>
        <dbReference type="EMBL" id="KAK7323745.1"/>
    </source>
</evidence>
<reference evidence="1 2" key="1">
    <citation type="submission" date="2024-01" db="EMBL/GenBank/DDBJ databases">
        <title>The genomes of 5 underutilized Papilionoideae crops provide insights into root nodulation and disease resistanc.</title>
        <authorList>
            <person name="Jiang F."/>
        </authorList>
    </citation>
    <scope>NUCLEOTIDE SEQUENCE [LARGE SCALE GENOMIC DNA]</scope>
    <source>
        <strain evidence="1">LVBAO_FW01</strain>
        <tissue evidence="1">Leaves</tissue>
    </source>
</reference>
<comment type="caution">
    <text evidence="1">The sequence shown here is derived from an EMBL/GenBank/DDBJ whole genome shotgun (WGS) entry which is preliminary data.</text>
</comment>
<dbReference type="EMBL" id="JAYMYQ010000006">
    <property type="protein sequence ID" value="KAK7323745.1"/>
    <property type="molecule type" value="Genomic_DNA"/>
</dbReference>
<protein>
    <submittedName>
        <fullName evidence="1">Uncharacterized protein</fullName>
    </submittedName>
</protein>
<dbReference type="AlphaFoldDB" id="A0AAN9KTN2"/>
<accession>A0AAN9KTN2</accession>